<comment type="caution">
    <text evidence="1">The sequence shown here is derived from an EMBL/GenBank/DDBJ whole genome shotgun (WGS) entry which is preliminary data.</text>
</comment>
<gene>
    <name evidence="1" type="ORF">BV898_18660</name>
</gene>
<protein>
    <submittedName>
        <fullName evidence="1">Uncharacterized protein</fullName>
    </submittedName>
</protein>
<name>A0A9X6NQI8_HYPEX</name>
<sequence>MKFFEFATTTEDNHLALSVSRNHFTFLSDILVSEELGGNLKIQAAKMLQYLVQASPAISVLRMCLEHPIMEYLLVLGKQRNPEPHELCEAPKLCGYPDNLAVLLGEALLKLFANSSSQPQQLSTRSWSPPLRLDELCRAEHPDWTALQARFPKSKDQIAGLIAKLNAAKSSKRAATTTNT</sequence>
<proteinExistence type="predicted"/>
<reference evidence="2" key="1">
    <citation type="submission" date="2017-01" db="EMBL/GenBank/DDBJ databases">
        <title>Comparative genomics of anhydrobiosis in the tardigrade Hypsibius dujardini.</title>
        <authorList>
            <person name="Yoshida Y."/>
            <person name="Koutsovoulos G."/>
            <person name="Laetsch D."/>
            <person name="Stevens L."/>
            <person name="Kumar S."/>
            <person name="Horikawa D."/>
            <person name="Ishino K."/>
            <person name="Komine S."/>
            <person name="Tomita M."/>
            <person name="Blaxter M."/>
            <person name="Arakawa K."/>
        </authorList>
    </citation>
    <scope>NUCLEOTIDE SEQUENCE [LARGE SCALE GENOMIC DNA]</scope>
    <source>
        <strain evidence="2">Z151</strain>
    </source>
</reference>
<organism evidence="1 2">
    <name type="scientific">Hypsibius exemplaris</name>
    <name type="common">Freshwater tardigrade</name>
    <dbReference type="NCBI Taxonomy" id="2072580"/>
    <lineage>
        <taxon>Eukaryota</taxon>
        <taxon>Metazoa</taxon>
        <taxon>Ecdysozoa</taxon>
        <taxon>Tardigrada</taxon>
        <taxon>Eutardigrada</taxon>
        <taxon>Parachela</taxon>
        <taxon>Hypsibioidea</taxon>
        <taxon>Hypsibiidae</taxon>
        <taxon>Hypsibius</taxon>
    </lineage>
</organism>
<evidence type="ECO:0000313" key="2">
    <source>
        <dbReference type="Proteomes" id="UP000192578"/>
    </source>
</evidence>
<accession>A0A9X6NQI8</accession>
<evidence type="ECO:0000313" key="1">
    <source>
        <dbReference type="EMBL" id="OWA54249.1"/>
    </source>
</evidence>
<dbReference type="Proteomes" id="UP000192578">
    <property type="component" value="Unassembled WGS sequence"/>
</dbReference>
<dbReference type="AlphaFoldDB" id="A0A9X6NQI8"/>
<keyword evidence="2" id="KW-1185">Reference proteome</keyword>
<dbReference type="EMBL" id="MTYJ01000385">
    <property type="protein sequence ID" value="OWA54249.1"/>
    <property type="molecule type" value="Genomic_DNA"/>
</dbReference>